<feature type="region of interest" description="Disordered" evidence="1">
    <location>
        <begin position="1"/>
        <end position="64"/>
    </location>
</feature>
<dbReference type="Proteomes" id="UP001642405">
    <property type="component" value="Unassembled WGS sequence"/>
</dbReference>
<keyword evidence="3" id="KW-1185">Reference proteome</keyword>
<proteinExistence type="predicted"/>
<evidence type="ECO:0000313" key="2">
    <source>
        <dbReference type="EMBL" id="CAK7229695.1"/>
    </source>
</evidence>
<name>A0ABP0CDK7_9PEZI</name>
<organism evidence="2 3">
    <name type="scientific">Sporothrix curviconia</name>
    <dbReference type="NCBI Taxonomy" id="1260050"/>
    <lineage>
        <taxon>Eukaryota</taxon>
        <taxon>Fungi</taxon>
        <taxon>Dikarya</taxon>
        <taxon>Ascomycota</taxon>
        <taxon>Pezizomycotina</taxon>
        <taxon>Sordariomycetes</taxon>
        <taxon>Sordariomycetidae</taxon>
        <taxon>Ophiostomatales</taxon>
        <taxon>Ophiostomataceae</taxon>
        <taxon>Sporothrix</taxon>
    </lineage>
</organism>
<comment type="caution">
    <text evidence="2">The sequence shown here is derived from an EMBL/GenBank/DDBJ whole genome shotgun (WGS) entry which is preliminary data.</text>
</comment>
<dbReference type="EMBL" id="CAWUHB010000050">
    <property type="protein sequence ID" value="CAK7229695.1"/>
    <property type="molecule type" value="Genomic_DNA"/>
</dbReference>
<evidence type="ECO:0000313" key="3">
    <source>
        <dbReference type="Proteomes" id="UP001642405"/>
    </source>
</evidence>
<gene>
    <name evidence="2" type="ORF">SCUCBS95973_007314</name>
</gene>
<evidence type="ECO:0000256" key="1">
    <source>
        <dbReference type="SAM" id="MobiDB-lite"/>
    </source>
</evidence>
<sequence length="542" mass="60368">MALAGREEDAGLPGYEPPQTEALPSYEDAPGAVPPAETQSEKHPVLGNGEPSSSSSSPYRITTSLLDPSPLYGTDVAGRLTHPSLPDAAEMLPPTELVFNGKDIFSASAPDVLLYGTDLGTSARSRIRLVQRFDRRRIVSDGSAVCSTAVRTTARELYMLGHNSAWGGPRLRNRLKRSNVELPRWYMHKQHKSVAPLGDWGFKDWHAGHWEALPVHILPDTIRYASKEPKEPIFSAREDKGVCTWSDASNRPVAKSYEWSRLVVTAPLRRDHRDLLPYRVHTSLLDIGRPADNDAHDADVVRHTFVADPAEILPPAVLVLDGQAIYAESSSPDAVLYHVDRGLTTLGPATKEVRLQRSDRRTLADGAVRVRERDLYTLSHLHDQVLPSLVLGARDRPRFFLRAESSRTAPLGNWGVRECGSSSISSIGADDWELIHYAVVDDAHARFTDKKHPLFRCRYSKTGVCTWTQAADKKEVASMNETAGAGSTTTPRLFITAPLRREHRDLLVAMWCCYVWEQALRRHVPVPLPRGKNPYRISRVFN</sequence>
<protein>
    <submittedName>
        <fullName evidence="2">Uncharacterized protein</fullName>
    </submittedName>
</protein>
<accession>A0ABP0CDK7</accession>
<reference evidence="2 3" key="1">
    <citation type="submission" date="2024-01" db="EMBL/GenBank/DDBJ databases">
        <authorList>
            <person name="Allen C."/>
            <person name="Tagirdzhanova G."/>
        </authorList>
    </citation>
    <scope>NUCLEOTIDE SEQUENCE [LARGE SCALE GENOMIC DNA]</scope>
</reference>